<keyword evidence="2" id="KW-0812">Transmembrane</keyword>
<keyword evidence="2" id="KW-0472">Membrane</keyword>
<dbReference type="PANTHER" id="PTHR13281">
    <property type="entry name" value="TRANSMEMBRANE PROTEIN 70, MITOCHONDRIAL"/>
    <property type="match status" value="1"/>
</dbReference>
<keyword evidence="4" id="KW-1185">Reference proteome</keyword>
<accession>A0A9J6FGK6</accession>
<dbReference type="OrthoDB" id="156886at2759"/>
<gene>
    <name evidence="3" type="ORF">HPB48_002196</name>
</gene>
<dbReference type="InterPro" id="IPR009724">
    <property type="entry name" value="TMEM70"/>
</dbReference>
<comment type="similarity">
    <text evidence="1">Belongs to the TMEM70 family.</text>
</comment>
<evidence type="ECO:0000256" key="1">
    <source>
        <dbReference type="ARBA" id="ARBA00005280"/>
    </source>
</evidence>
<reference evidence="3 4" key="1">
    <citation type="journal article" date="2020" name="Cell">
        <title>Large-Scale Comparative Analyses of Tick Genomes Elucidate Their Genetic Diversity and Vector Capacities.</title>
        <authorList>
            <consortium name="Tick Genome and Microbiome Consortium (TIGMIC)"/>
            <person name="Jia N."/>
            <person name="Wang J."/>
            <person name="Shi W."/>
            <person name="Du L."/>
            <person name="Sun Y."/>
            <person name="Zhan W."/>
            <person name="Jiang J.F."/>
            <person name="Wang Q."/>
            <person name="Zhang B."/>
            <person name="Ji P."/>
            <person name="Bell-Sakyi L."/>
            <person name="Cui X.M."/>
            <person name="Yuan T.T."/>
            <person name="Jiang B.G."/>
            <person name="Yang W.F."/>
            <person name="Lam T.T."/>
            <person name="Chang Q.C."/>
            <person name="Ding S.J."/>
            <person name="Wang X.J."/>
            <person name="Zhu J.G."/>
            <person name="Ruan X.D."/>
            <person name="Zhao L."/>
            <person name="Wei J.T."/>
            <person name="Ye R.Z."/>
            <person name="Que T.C."/>
            <person name="Du C.H."/>
            <person name="Zhou Y.H."/>
            <person name="Cheng J.X."/>
            <person name="Dai P.F."/>
            <person name="Guo W.B."/>
            <person name="Han X.H."/>
            <person name="Huang E.J."/>
            <person name="Li L.F."/>
            <person name="Wei W."/>
            <person name="Gao Y.C."/>
            <person name="Liu J.Z."/>
            <person name="Shao H.Z."/>
            <person name="Wang X."/>
            <person name="Wang C.C."/>
            <person name="Yang T.C."/>
            <person name="Huo Q.B."/>
            <person name="Li W."/>
            <person name="Chen H.Y."/>
            <person name="Chen S.E."/>
            <person name="Zhou L.G."/>
            <person name="Ni X.B."/>
            <person name="Tian J.H."/>
            <person name="Sheng Y."/>
            <person name="Liu T."/>
            <person name="Pan Y.S."/>
            <person name="Xia L.Y."/>
            <person name="Li J."/>
            <person name="Zhao F."/>
            <person name="Cao W.C."/>
        </authorList>
    </citation>
    <scope>NUCLEOTIDE SEQUENCE [LARGE SCALE GENOMIC DNA]</scope>
    <source>
        <strain evidence="3">HaeL-2018</strain>
    </source>
</reference>
<comment type="caution">
    <text evidence="3">The sequence shown here is derived from an EMBL/GenBank/DDBJ whole genome shotgun (WGS) entry which is preliminary data.</text>
</comment>
<dbReference type="GO" id="GO:0031966">
    <property type="term" value="C:mitochondrial membrane"/>
    <property type="evidence" value="ECO:0007669"/>
    <property type="project" value="TreeGrafter"/>
</dbReference>
<dbReference type="Pfam" id="PF06979">
    <property type="entry name" value="TMEM70"/>
    <property type="match status" value="1"/>
</dbReference>
<dbReference type="EMBL" id="JABSTR010000001">
    <property type="protein sequence ID" value="KAH9362218.1"/>
    <property type="molecule type" value="Genomic_DNA"/>
</dbReference>
<dbReference type="PANTHER" id="PTHR13281:SF0">
    <property type="entry name" value="TRANSMEMBRANE PROTEIN 70, MITOCHONDRIAL"/>
    <property type="match status" value="1"/>
</dbReference>
<dbReference type="InterPro" id="IPR045325">
    <property type="entry name" value="TMEM70/TMEM186/TMEM223"/>
</dbReference>
<dbReference type="VEuPathDB" id="VectorBase:HLOH_051463"/>
<evidence type="ECO:0000256" key="2">
    <source>
        <dbReference type="SAM" id="Phobius"/>
    </source>
</evidence>
<dbReference type="OMA" id="NQATDEY"/>
<evidence type="ECO:0008006" key="5">
    <source>
        <dbReference type="Google" id="ProtNLM"/>
    </source>
</evidence>
<sequence>MSVNAMAIVQILRKLSSKNCLAGPAILRNLRCDRIRCKHQPFDVSVLQRRCLSASAARKRNNDDERSPSKTLVYLGSIRSTVKMVKGLSLTTSFLGILAQPILLQKLSGSSLAATVVVVSFASFFIFVTPLMLHLITRRYVTELTYDRDTKEFSATTLSLLNRKKNISFVADDVKVPTVPGPFTTLLAKGRPLFVEVQNFEDADALEHLMGYDKPIDWQMKEPQTQECAQESSQKKQ</sequence>
<keyword evidence="2" id="KW-1133">Transmembrane helix</keyword>
<dbReference type="Proteomes" id="UP000821853">
    <property type="component" value="Chromosome 1"/>
</dbReference>
<dbReference type="GO" id="GO:0033615">
    <property type="term" value="P:mitochondrial proton-transporting ATP synthase complex assembly"/>
    <property type="evidence" value="ECO:0007669"/>
    <property type="project" value="TreeGrafter"/>
</dbReference>
<dbReference type="AlphaFoldDB" id="A0A9J6FGK6"/>
<organism evidence="3 4">
    <name type="scientific">Haemaphysalis longicornis</name>
    <name type="common">Bush tick</name>
    <dbReference type="NCBI Taxonomy" id="44386"/>
    <lineage>
        <taxon>Eukaryota</taxon>
        <taxon>Metazoa</taxon>
        <taxon>Ecdysozoa</taxon>
        <taxon>Arthropoda</taxon>
        <taxon>Chelicerata</taxon>
        <taxon>Arachnida</taxon>
        <taxon>Acari</taxon>
        <taxon>Parasitiformes</taxon>
        <taxon>Ixodida</taxon>
        <taxon>Ixodoidea</taxon>
        <taxon>Ixodidae</taxon>
        <taxon>Haemaphysalinae</taxon>
        <taxon>Haemaphysalis</taxon>
    </lineage>
</organism>
<protein>
    <recommendedName>
        <fullName evidence="5">Transmembrane protein 70</fullName>
    </recommendedName>
</protein>
<evidence type="ECO:0000313" key="3">
    <source>
        <dbReference type="EMBL" id="KAH9362218.1"/>
    </source>
</evidence>
<feature type="transmembrane region" description="Helical" evidence="2">
    <location>
        <begin position="110"/>
        <end position="133"/>
    </location>
</feature>
<evidence type="ECO:0000313" key="4">
    <source>
        <dbReference type="Proteomes" id="UP000821853"/>
    </source>
</evidence>
<proteinExistence type="inferred from homology"/>
<name>A0A9J6FGK6_HAELO</name>
<feature type="transmembrane region" description="Helical" evidence="2">
    <location>
        <begin position="87"/>
        <end position="104"/>
    </location>
</feature>